<name>A0ABS4E9V9_9FIRM</name>
<evidence type="ECO:0000313" key="2">
    <source>
        <dbReference type="Proteomes" id="UP000767291"/>
    </source>
</evidence>
<gene>
    <name evidence="1" type="ORF">J2Z43_001083</name>
</gene>
<reference evidence="1 2" key="1">
    <citation type="submission" date="2021-03" db="EMBL/GenBank/DDBJ databases">
        <title>Genomic Encyclopedia of Type Strains, Phase IV (KMG-IV): sequencing the most valuable type-strain genomes for metagenomic binning, comparative biology and taxonomic classification.</title>
        <authorList>
            <person name="Goeker M."/>
        </authorList>
    </citation>
    <scope>NUCLEOTIDE SEQUENCE [LARGE SCALE GENOMIC DNA]</scope>
    <source>
        <strain evidence="1 2">DSM 1289</strain>
    </source>
</reference>
<organism evidence="1 2">
    <name type="scientific">Metaclostridioides mangenotii</name>
    <dbReference type="NCBI Taxonomy" id="1540"/>
    <lineage>
        <taxon>Bacteria</taxon>
        <taxon>Bacillati</taxon>
        <taxon>Bacillota</taxon>
        <taxon>Clostridia</taxon>
        <taxon>Peptostreptococcales</taxon>
        <taxon>Peptostreptococcaceae</taxon>
        <taxon>Metaclostridioides</taxon>
    </lineage>
</organism>
<proteinExistence type="predicted"/>
<protein>
    <submittedName>
        <fullName evidence="1">Uncharacterized protein</fullName>
    </submittedName>
</protein>
<sequence>MREEIIHNLLLALDNISLPNLKLMLRFAERLNNKKDA</sequence>
<dbReference type="Proteomes" id="UP000767291">
    <property type="component" value="Unassembled WGS sequence"/>
</dbReference>
<accession>A0ABS4E9V9</accession>
<evidence type="ECO:0000313" key="1">
    <source>
        <dbReference type="EMBL" id="MBP1854693.1"/>
    </source>
</evidence>
<dbReference type="EMBL" id="JAGGJX010000001">
    <property type="protein sequence ID" value="MBP1854693.1"/>
    <property type="molecule type" value="Genomic_DNA"/>
</dbReference>
<comment type="caution">
    <text evidence="1">The sequence shown here is derived from an EMBL/GenBank/DDBJ whole genome shotgun (WGS) entry which is preliminary data.</text>
</comment>
<keyword evidence="2" id="KW-1185">Reference proteome</keyword>